<organism evidence="1 2">
    <name type="scientific">Clonorchis sinensis</name>
    <name type="common">Chinese liver fluke</name>
    <dbReference type="NCBI Taxonomy" id="79923"/>
    <lineage>
        <taxon>Eukaryota</taxon>
        <taxon>Metazoa</taxon>
        <taxon>Spiralia</taxon>
        <taxon>Lophotrochozoa</taxon>
        <taxon>Platyhelminthes</taxon>
        <taxon>Trematoda</taxon>
        <taxon>Digenea</taxon>
        <taxon>Opisthorchiida</taxon>
        <taxon>Opisthorchiata</taxon>
        <taxon>Opisthorchiidae</taxon>
        <taxon>Clonorchis</taxon>
    </lineage>
</organism>
<evidence type="ECO:0000313" key="1">
    <source>
        <dbReference type="EMBL" id="GAA53324.1"/>
    </source>
</evidence>
<dbReference type="AlphaFoldDB" id="G7YK42"/>
<dbReference type="EMBL" id="DF143471">
    <property type="protein sequence ID" value="GAA53324.1"/>
    <property type="molecule type" value="Genomic_DNA"/>
</dbReference>
<gene>
    <name evidence="1" type="ORF">CLF_110005</name>
</gene>
<name>G7YK42_CLOSI</name>
<reference evidence="1" key="1">
    <citation type="journal article" date="2011" name="Genome Biol.">
        <title>The draft genome of the carcinogenic human liver fluke Clonorchis sinensis.</title>
        <authorList>
            <person name="Wang X."/>
            <person name="Chen W."/>
            <person name="Huang Y."/>
            <person name="Sun J."/>
            <person name="Men J."/>
            <person name="Liu H."/>
            <person name="Luo F."/>
            <person name="Guo L."/>
            <person name="Lv X."/>
            <person name="Deng C."/>
            <person name="Zhou C."/>
            <person name="Fan Y."/>
            <person name="Li X."/>
            <person name="Huang L."/>
            <person name="Hu Y."/>
            <person name="Liang C."/>
            <person name="Hu X."/>
            <person name="Xu J."/>
            <person name="Yu X."/>
        </authorList>
    </citation>
    <scope>NUCLEOTIDE SEQUENCE [LARGE SCALE GENOMIC DNA]</scope>
    <source>
        <strain evidence="1">Henan</strain>
    </source>
</reference>
<sequence length="544" mass="61583">MVDRVLHVKRHQKRFYYFLRLRQLVCSVPKSDSPDAVYETTGKTLTLNDTSTTSNLAPSVNAIGRHAESRKCPNIVSVLVPGPKKPLLGEMIKDKTALSIKVKTEYKVFRGFCRPPSTSHRYILIRRTNQSTVALVEANRYISNSIRMHPSAAKFKCLSSSPIGRLHPNYNSAPGCSKTLPTTVHLEKCIGKRLPVAFNLCRVGISALLQNAQRLHHSQRVEITQCTNIIQWTAYDTSILLNRSQYEGEPYTDEPYHDLAMDPTTSKYESDSSGCVTLGHTEQTLGYHSNQSVKHTRKVAFKPCSKELRRMQYSRAQTQGTRQFNQRVNENMYSNDQRLVKTDLGTLDRLRSNGNCIVQWKRCLRFFAFRGIKNIRHGVSCGSLSTTPDTSEPSLLQCRPAVMFDHHQLSATLLPHRYEVEMLDLLFPHTTYSPLAFEANCGSSKRMHVSETIRANGYAASKLSLAINCHPGQTELFGINELSKPLPIKDGSQAHIEAYFCKGNNHKAVENSPKTHDRFWPSLDSSDRHRPRVSVNLMFYLNTN</sequence>
<reference key="2">
    <citation type="submission" date="2011-10" db="EMBL/GenBank/DDBJ databases">
        <title>The genome and transcriptome sequence of Clonorchis sinensis provide insights into the carcinogenic liver fluke.</title>
        <authorList>
            <person name="Wang X."/>
            <person name="Huang Y."/>
            <person name="Chen W."/>
            <person name="Liu H."/>
            <person name="Guo L."/>
            <person name="Chen Y."/>
            <person name="Luo F."/>
            <person name="Zhou W."/>
            <person name="Sun J."/>
            <person name="Mao Q."/>
            <person name="Liang P."/>
            <person name="Zhou C."/>
            <person name="Tian Y."/>
            <person name="Men J."/>
            <person name="Lv X."/>
            <person name="Huang L."/>
            <person name="Zhou J."/>
            <person name="Hu Y."/>
            <person name="Li R."/>
            <person name="Zhang F."/>
            <person name="Lei H."/>
            <person name="Li X."/>
            <person name="Hu X."/>
            <person name="Liang C."/>
            <person name="Xu J."/>
            <person name="Wu Z."/>
            <person name="Yu X."/>
        </authorList>
    </citation>
    <scope>NUCLEOTIDE SEQUENCE</scope>
    <source>
        <strain>Henan</strain>
    </source>
</reference>
<evidence type="ECO:0000313" key="2">
    <source>
        <dbReference type="Proteomes" id="UP000008909"/>
    </source>
</evidence>
<dbReference type="Proteomes" id="UP000008909">
    <property type="component" value="Unassembled WGS sequence"/>
</dbReference>
<accession>G7YK42</accession>
<proteinExistence type="predicted"/>
<protein>
    <submittedName>
        <fullName evidence="1">Uncharacterized protein</fullName>
    </submittedName>
</protein>
<keyword evidence="2" id="KW-1185">Reference proteome</keyword>